<evidence type="ECO:0000256" key="10">
    <source>
        <dbReference type="ARBA" id="ARBA00022763"/>
    </source>
</evidence>
<dbReference type="FunFam" id="3.30.390.80:FF:000001">
    <property type="entry name" value="DNA repair protein RAD52 homolog"/>
    <property type="match status" value="1"/>
</dbReference>
<dbReference type="InterPro" id="IPR007232">
    <property type="entry name" value="Rad52_Rad59_Rad22"/>
</dbReference>
<keyword evidence="15" id="KW-0233">DNA recombination</keyword>
<gene>
    <name evidence="26" type="ORF">PMIN01_03634</name>
</gene>
<feature type="compositionally biased region" description="Low complexity" evidence="24">
    <location>
        <begin position="1024"/>
        <end position="1040"/>
    </location>
</feature>
<reference evidence="26" key="1">
    <citation type="journal article" date="2020" name="Mol. Plant Microbe Interact.">
        <title>Genome Sequence of the Biocontrol Agent Coniothyrium minitans strain Conio (IMI 134523).</title>
        <authorList>
            <person name="Patel D."/>
            <person name="Shittu T.A."/>
            <person name="Baroncelli R."/>
            <person name="Muthumeenakshi S."/>
            <person name="Osborne T.H."/>
            <person name="Janganan T.K."/>
            <person name="Sreenivasaprasad S."/>
        </authorList>
    </citation>
    <scope>NUCLEOTIDE SEQUENCE</scope>
    <source>
        <strain evidence="26">Conio</strain>
    </source>
</reference>
<dbReference type="GO" id="GO:0000730">
    <property type="term" value="P:DNA recombinase assembly"/>
    <property type="evidence" value="ECO:0007669"/>
    <property type="project" value="InterPro"/>
</dbReference>
<evidence type="ECO:0000256" key="18">
    <source>
        <dbReference type="ARBA" id="ARBA00037042"/>
    </source>
</evidence>
<keyword evidence="6" id="KW-0645">Protease</keyword>
<dbReference type="Gene3D" id="3.40.50.1820">
    <property type="entry name" value="alpha/beta hydrolase"/>
    <property type="match status" value="1"/>
</dbReference>
<evidence type="ECO:0000256" key="11">
    <source>
        <dbReference type="ARBA" id="ARBA00022801"/>
    </source>
</evidence>
<evidence type="ECO:0000256" key="25">
    <source>
        <dbReference type="SAM" id="SignalP"/>
    </source>
</evidence>
<dbReference type="GO" id="GO:0004185">
    <property type="term" value="F:serine-type carboxypeptidase activity"/>
    <property type="evidence" value="ECO:0007669"/>
    <property type="project" value="UniProtKB-EC"/>
</dbReference>
<evidence type="ECO:0000256" key="4">
    <source>
        <dbReference type="ARBA" id="ARBA00009431"/>
    </source>
</evidence>
<evidence type="ECO:0000256" key="6">
    <source>
        <dbReference type="ARBA" id="ARBA00022670"/>
    </source>
</evidence>
<feature type="chain" id="PRO_5040337926" description="Pheromone-processing carboxypeptidase KEX1" evidence="25">
    <location>
        <begin position="31"/>
        <end position="1211"/>
    </location>
</feature>
<dbReference type="GO" id="GO:0003697">
    <property type="term" value="F:single-stranded DNA binding"/>
    <property type="evidence" value="ECO:0007669"/>
    <property type="project" value="UniProtKB-ARBA"/>
</dbReference>
<comment type="function">
    <text evidence="18">Protease with a carboxypeptidase B-like function involved in the C-terminal processing of the lysine and arginine residues from protein precursors. Promotes cell fusion and is involved in the programmed cell death.</text>
</comment>
<dbReference type="EMBL" id="WJXW01000003">
    <property type="protein sequence ID" value="KAF9738351.1"/>
    <property type="molecule type" value="Genomic_DNA"/>
</dbReference>
<feature type="compositionally biased region" description="Basic and acidic residues" evidence="24">
    <location>
        <begin position="632"/>
        <end position="645"/>
    </location>
</feature>
<dbReference type="GO" id="GO:0006508">
    <property type="term" value="P:proteolysis"/>
    <property type="evidence" value="ECO:0007669"/>
    <property type="project" value="UniProtKB-KW"/>
</dbReference>
<keyword evidence="10" id="KW-0227">DNA damage</keyword>
<feature type="compositionally biased region" description="Basic and acidic residues" evidence="24">
    <location>
        <begin position="605"/>
        <end position="614"/>
    </location>
</feature>
<dbReference type="PANTHER" id="PTHR12132:SF1">
    <property type="entry name" value="DNA REPAIR PROTEIN RAD52 HOMOLOG"/>
    <property type="match status" value="1"/>
</dbReference>
<dbReference type="InterPro" id="IPR042525">
    <property type="entry name" value="Rad52_Rad59_Rad22_sf"/>
</dbReference>
<evidence type="ECO:0000256" key="1">
    <source>
        <dbReference type="ARBA" id="ARBA00001003"/>
    </source>
</evidence>
<keyword evidence="17" id="KW-0234">DNA repair</keyword>
<comment type="caution">
    <text evidence="26">The sequence shown here is derived from an EMBL/GenBank/DDBJ whole genome shotgun (WGS) entry which is preliminary data.</text>
</comment>
<keyword evidence="27" id="KW-1185">Reference proteome</keyword>
<dbReference type="Pfam" id="PF04098">
    <property type="entry name" value="Rad52_Rad22"/>
    <property type="match status" value="1"/>
</dbReference>
<evidence type="ECO:0000256" key="8">
    <source>
        <dbReference type="ARBA" id="ARBA00022703"/>
    </source>
</evidence>
<evidence type="ECO:0000256" key="15">
    <source>
        <dbReference type="ARBA" id="ARBA00023172"/>
    </source>
</evidence>
<comment type="similarity">
    <text evidence="3">Belongs to the RAD52 family.</text>
</comment>
<keyword evidence="7" id="KW-0812">Transmembrane</keyword>
<name>A0A9P6GMH3_9PLEO</name>
<proteinExistence type="inferred from homology"/>
<evidence type="ECO:0000256" key="14">
    <source>
        <dbReference type="ARBA" id="ARBA00023136"/>
    </source>
</evidence>
<organism evidence="26 27">
    <name type="scientific">Paraphaeosphaeria minitans</name>
    <dbReference type="NCBI Taxonomy" id="565426"/>
    <lineage>
        <taxon>Eukaryota</taxon>
        <taxon>Fungi</taxon>
        <taxon>Dikarya</taxon>
        <taxon>Ascomycota</taxon>
        <taxon>Pezizomycotina</taxon>
        <taxon>Dothideomycetes</taxon>
        <taxon>Pleosporomycetidae</taxon>
        <taxon>Pleosporales</taxon>
        <taxon>Massarineae</taxon>
        <taxon>Didymosphaeriaceae</taxon>
        <taxon>Paraphaeosphaeria</taxon>
    </lineage>
</organism>
<evidence type="ECO:0000256" key="20">
    <source>
        <dbReference type="ARBA" id="ARBA00040403"/>
    </source>
</evidence>
<evidence type="ECO:0000256" key="13">
    <source>
        <dbReference type="ARBA" id="ARBA00023034"/>
    </source>
</evidence>
<dbReference type="InterPro" id="IPR018202">
    <property type="entry name" value="Ser_caboxypep_ser_AS"/>
</dbReference>
<feature type="compositionally biased region" description="Pro residues" evidence="24">
    <location>
        <begin position="1110"/>
        <end position="1120"/>
    </location>
</feature>
<feature type="compositionally biased region" description="Gly residues" evidence="24">
    <location>
        <begin position="1151"/>
        <end position="1161"/>
    </location>
</feature>
<accession>A0A9P6GMH3</accession>
<dbReference type="Pfam" id="PF00450">
    <property type="entry name" value="Peptidase_S10"/>
    <property type="match status" value="1"/>
</dbReference>
<sequence length="1211" mass="132311">MLFTTAPSRWRTALLGVLLASMSWLPGGAAQEKTQADYFVHSLPGAPEPLLKMHAGHIEVDPEHNGNLFFWHHENRHIANRQRTVIWLNGGPGCSSMDGALMEIGPYRVREGGKLEYNNGSWDEFANLLFVDQPVGTGFSYVNTDSYLSELDQMAEQFMVFLEKWFALFPEYEHDDLYIAGESYAGQHIPYIARAILNRNKTGPKHQWALKGVLIGNGWISPVDHYLSYLPFAYQSGLLKADTPEAKRVENLQSNCLKVLNEGASDHVDNAACESVMTTILQETKIQGGDPRQECVNMYDIRLRDDGSCGMNWPPDLSTVTPWLRQPDVIAALHINSDKKTGWTECNGAVSSHFRAKNSKPSIQFFPELLSQINVVLFSGDQDLICNHIGTESLIDSMTWNGGKGFEISQGVVAPKRDWVFEGEPAGTYREARNLTYVVFYNSSHMVPFDYPRRTRDMLDRFIGVDISAVGGAPSESLLNGEKGPLVSVGGHPNSTKAEEDKTKQLKEAEWKAYYRSGEVALVVVVILAGAFGFFIWRDRRRRAASSYKGLNGDEGRESLIMGMGLDNFRRRDRSRDVEAADFDERELDDLDEESKKPLNGRANGRGEKERIPRNDSTFSLGGASSDGEASGSERDRKLAARENPGDQYNGNVTNPFEERVVNGFTALEIATLQNRLNKQLGPEYISQRPGNGGGRVAYLEGNKAIALANEVFGFNGWSSSLGQVQIDYVDENTQNGKVSLGLSIVVRITLKDGTYHEDIGYGSIENGKGKAASFEKAKKEAATDGLKRALRTFGNVLGNCLYDKTYLKKVQSMKVEPVKFHEDNLHRHADFAPKVKNEMGIVKREPHQTPVRANPILRTRTDHLGASVSGEFDDEFDGNLFDNVDLTENPGEELSFDSVAAESVNGLNSATPSRNAPLPNGGPSRQPNSRPQNAPPARGPNGAQQPPPQNNIQNGASRPAIGPPNARAPQTPVQPNDNRPDLNRRRMQPPTVDIHAVPKPQNPSQNAQAGGPTPPNQPLRPTQQQQQSKSVAQSGAASATNPPSNHKPPLGFVTSRAAELFQNPDPPASLTNLPAFNPNVESPIPKEKRTPGVDHMSSKPIKRDAVGAPAPPPPAPGPPAGAFNRPGPEPRGNSNFVNPHQDANRRIGMPGAGMSPGGMNRGQYKPPMKRPPLQDVSNQTAGGGGGEPDAKRQKIEPPGAENKGGVVGSS</sequence>
<dbReference type="PANTHER" id="PTHR12132">
    <property type="entry name" value="DNA REPAIR AND RECOMBINATION PROTEIN RAD52, RAD59"/>
    <property type="match status" value="1"/>
</dbReference>
<dbReference type="InterPro" id="IPR029058">
    <property type="entry name" value="AB_hydrolase_fold"/>
</dbReference>
<feature type="compositionally biased region" description="Low complexity" evidence="24">
    <location>
        <begin position="940"/>
        <end position="957"/>
    </location>
</feature>
<dbReference type="AlphaFoldDB" id="A0A9P6GMH3"/>
<evidence type="ECO:0000256" key="12">
    <source>
        <dbReference type="ARBA" id="ARBA00022989"/>
    </source>
</evidence>
<dbReference type="InterPro" id="IPR001563">
    <property type="entry name" value="Peptidase_S10"/>
</dbReference>
<feature type="signal peptide" evidence="25">
    <location>
        <begin position="1"/>
        <end position="30"/>
    </location>
</feature>
<dbReference type="GO" id="GO:0005794">
    <property type="term" value="C:Golgi apparatus"/>
    <property type="evidence" value="ECO:0007669"/>
    <property type="project" value="UniProtKB-SubCell"/>
</dbReference>
<evidence type="ECO:0000256" key="5">
    <source>
        <dbReference type="ARBA" id="ARBA00022645"/>
    </source>
</evidence>
<keyword evidence="5 26" id="KW-0121">Carboxypeptidase</keyword>
<dbReference type="FunFam" id="3.40.50.1820:FF:000121">
    <property type="entry name" value="Carboxypeptidase D"/>
    <property type="match status" value="1"/>
</dbReference>
<dbReference type="EC" id="3.4.16.6" evidence="19"/>
<evidence type="ECO:0000256" key="23">
    <source>
        <dbReference type="ARBA" id="ARBA00077224"/>
    </source>
</evidence>
<keyword evidence="13" id="KW-0333">Golgi apparatus</keyword>
<keyword evidence="12" id="KW-1133">Transmembrane helix</keyword>
<evidence type="ECO:0000256" key="21">
    <source>
        <dbReference type="ARBA" id="ARBA00040628"/>
    </source>
</evidence>
<keyword evidence="14" id="KW-0472">Membrane</keyword>
<dbReference type="GO" id="GO:0005634">
    <property type="term" value="C:nucleus"/>
    <property type="evidence" value="ECO:0007669"/>
    <property type="project" value="InterPro"/>
</dbReference>
<feature type="region of interest" description="Disordered" evidence="24">
    <location>
        <begin position="589"/>
        <end position="655"/>
    </location>
</feature>
<evidence type="ECO:0000256" key="24">
    <source>
        <dbReference type="SAM" id="MobiDB-lite"/>
    </source>
</evidence>
<keyword evidence="8" id="KW-0053">Apoptosis</keyword>
<evidence type="ECO:0000256" key="16">
    <source>
        <dbReference type="ARBA" id="ARBA00023180"/>
    </source>
</evidence>
<comment type="similarity">
    <text evidence="4">Belongs to the peptidase S10 family.</text>
</comment>
<protein>
    <recommendedName>
        <fullName evidence="21">Pheromone-processing carboxypeptidase KEX1</fullName>
        <ecNumber evidence="19">3.4.16.6</ecNumber>
    </recommendedName>
    <alternativeName>
        <fullName evidence="22">Carboxypeptidase D</fullName>
    </alternativeName>
    <alternativeName>
        <fullName evidence="20">Pheromone-processing carboxypeptidase kex1</fullName>
    </alternativeName>
    <alternativeName>
        <fullName evidence="23">RAD52 homolog</fullName>
    </alternativeName>
</protein>
<evidence type="ECO:0000256" key="2">
    <source>
        <dbReference type="ARBA" id="ARBA00004393"/>
    </source>
</evidence>
<comment type="subcellular location">
    <subcellularLocation>
        <location evidence="2">Golgi apparatus</location>
        <location evidence="2">trans-Golgi network membrane</location>
        <topology evidence="2">Single-pass type I membrane protein</topology>
    </subcellularLocation>
</comment>
<dbReference type="NCBIfam" id="TIGR00607">
    <property type="entry name" value="rad52"/>
    <property type="match status" value="1"/>
</dbReference>
<dbReference type="SUPFAM" id="SSF53474">
    <property type="entry name" value="alpha/beta-Hydrolases"/>
    <property type="match status" value="1"/>
</dbReference>
<keyword evidence="9 25" id="KW-0732">Signal</keyword>
<feature type="compositionally biased region" description="Low complexity" evidence="24">
    <location>
        <begin position="622"/>
        <end position="631"/>
    </location>
</feature>
<evidence type="ECO:0000256" key="22">
    <source>
        <dbReference type="ARBA" id="ARBA00042717"/>
    </source>
</evidence>
<evidence type="ECO:0000256" key="9">
    <source>
        <dbReference type="ARBA" id="ARBA00022729"/>
    </source>
</evidence>
<evidence type="ECO:0000256" key="17">
    <source>
        <dbReference type="ARBA" id="ARBA00023204"/>
    </source>
</evidence>
<evidence type="ECO:0000256" key="19">
    <source>
        <dbReference type="ARBA" id="ARBA00038895"/>
    </source>
</evidence>
<evidence type="ECO:0000313" key="26">
    <source>
        <dbReference type="EMBL" id="KAF9738351.1"/>
    </source>
</evidence>
<dbReference type="OrthoDB" id="443318at2759"/>
<evidence type="ECO:0000256" key="3">
    <source>
        <dbReference type="ARBA" id="ARBA00006638"/>
    </source>
</evidence>
<dbReference type="PROSITE" id="PS00131">
    <property type="entry name" value="CARBOXYPEPT_SER_SER"/>
    <property type="match status" value="1"/>
</dbReference>
<evidence type="ECO:0000256" key="7">
    <source>
        <dbReference type="ARBA" id="ARBA00022692"/>
    </source>
</evidence>
<dbReference type="GO" id="GO:0006312">
    <property type="term" value="P:mitotic recombination"/>
    <property type="evidence" value="ECO:0007669"/>
    <property type="project" value="TreeGrafter"/>
</dbReference>
<dbReference type="PRINTS" id="PR00724">
    <property type="entry name" value="CRBOXYPTASEC"/>
</dbReference>
<keyword evidence="16" id="KW-0325">Glycoprotein</keyword>
<comment type="catalytic activity">
    <reaction evidence="1">
        <text>Preferential release of a C-terminal arginine or lysine residue.</text>
        <dbReference type="EC" id="3.4.16.6"/>
    </reaction>
</comment>
<dbReference type="Gene3D" id="3.30.390.80">
    <property type="entry name" value="DNA repair protein Rad52/59/22"/>
    <property type="match status" value="1"/>
</dbReference>
<keyword evidence="11" id="KW-0378">Hydrolase</keyword>
<dbReference type="Proteomes" id="UP000756921">
    <property type="component" value="Unassembled WGS sequence"/>
</dbReference>
<dbReference type="GO" id="GO:0006915">
    <property type="term" value="P:apoptotic process"/>
    <property type="evidence" value="ECO:0007669"/>
    <property type="project" value="UniProtKB-KW"/>
</dbReference>
<feature type="compositionally biased region" description="Polar residues" evidence="24">
    <location>
        <begin position="906"/>
        <end position="915"/>
    </location>
</feature>
<feature type="region of interest" description="Disordered" evidence="24">
    <location>
        <begin position="904"/>
        <end position="1211"/>
    </location>
</feature>
<evidence type="ECO:0000313" key="27">
    <source>
        <dbReference type="Proteomes" id="UP000756921"/>
    </source>
</evidence>
<dbReference type="GO" id="GO:0045002">
    <property type="term" value="P:double-strand break repair via single-strand annealing"/>
    <property type="evidence" value="ECO:0007669"/>
    <property type="project" value="InterPro"/>
</dbReference>
<dbReference type="InterPro" id="IPR004585">
    <property type="entry name" value="DNA_recomb/repair_Rad52"/>
</dbReference>
<dbReference type="SUPFAM" id="SSF54768">
    <property type="entry name" value="dsRNA-binding domain-like"/>
    <property type="match status" value="1"/>
</dbReference>
<dbReference type="InterPro" id="IPR041247">
    <property type="entry name" value="Rad52_fam"/>
</dbReference>